<dbReference type="EMBL" id="ABID01000004">
    <property type="protein sequence ID" value="EDQ04500.1"/>
    <property type="molecule type" value="Genomic_DNA"/>
</dbReference>
<evidence type="ECO:0008006" key="4">
    <source>
        <dbReference type="Google" id="ProtNLM"/>
    </source>
</evidence>
<reference evidence="2 3" key="1">
    <citation type="submission" date="2007-11" db="EMBL/GenBank/DDBJ databases">
        <authorList>
            <person name="Wagner-Dobler I."/>
            <person name="Ferriera S."/>
            <person name="Johnson J."/>
            <person name="Kravitz S."/>
            <person name="Beeson K."/>
            <person name="Sutton G."/>
            <person name="Rogers Y.-H."/>
            <person name="Friedman R."/>
            <person name="Frazier M."/>
            <person name="Venter J.C."/>
        </authorList>
    </citation>
    <scope>NUCLEOTIDE SEQUENCE [LARGE SCALE GENOMIC DNA]</scope>
    <source>
        <strain evidence="2 3">HEL-45</strain>
    </source>
</reference>
<proteinExistence type="predicted"/>
<feature type="region of interest" description="Disordered" evidence="1">
    <location>
        <begin position="19"/>
        <end position="55"/>
    </location>
</feature>
<gene>
    <name evidence="2" type="ORF">OIHEL45_16264</name>
</gene>
<organism evidence="2 3">
    <name type="scientific">Sulfitobacter indolifex HEL-45</name>
    <dbReference type="NCBI Taxonomy" id="391624"/>
    <lineage>
        <taxon>Bacteria</taxon>
        <taxon>Pseudomonadati</taxon>
        <taxon>Pseudomonadota</taxon>
        <taxon>Alphaproteobacteria</taxon>
        <taxon>Rhodobacterales</taxon>
        <taxon>Roseobacteraceae</taxon>
        <taxon>Sulfitobacter</taxon>
    </lineage>
</organism>
<keyword evidence="3" id="KW-1185">Reference proteome</keyword>
<evidence type="ECO:0000256" key="1">
    <source>
        <dbReference type="SAM" id="MobiDB-lite"/>
    </source>
</evidence>
<evidence type="ECO:0000313" key="3">
    <source>
        <dbReference type="Proteomes" id="UP000003257"/>
    </source>
</evidence>
<comment type="caution">
    <text evidence="2">The sequence shown here is derived from an EMBL/GenBank/DDBJ whole genome shotgun (WGS) entry which is preliminary data.</text>
</comment>
<accession>A0ABP2D8B0</accession>
<feature type="compositionally biased region" description="Low complexity" evidence="1">
    <location>
        <begin position="35"/>
        <end position="52"/>
    </location>
</feature>
<evidence type="ECO:0000313" key="2">
    <source>
        <dbReference type="EMBL" id="EDQ04500.1"/>
    </source>
</evidence>
<dbReference type="Proteomes" id="UP000003257">
    <property type="component" value="Unassembled WGS sequence"/>
</dbReference>
<name>A0ABP2D8B0_9RHOB</name>
<sequence length="194" mass="20645">MFEFVFTVVAITMGGGGAPADGVGRPDVPSKVDAPARPASPAALASPSAPASPDTPKRAFIMEVVPAGLVAEDQTPTGRFTTAAEVKPILNATRGSWIAVRDYDGKDYVYVTHLWSWRCGLAAMAIGVNNAPLQDWPLQPCHETHAAPNAILDEDPQPFLTFERGAVQSVRVQLVYDDLSMDTAGFTRGDVLIP</sequence>
<protein>
    <recommendedName>
        <fullName evidence="4">SH3 domain-containing protein</fullName>
    </recommendedName>
</protein>
<dbReference type="RefSeq" id="WP_007120264.1">
    <property type="nucleotide sequence ID" value="NZ_ABID01000004.1"/>
</dbReference>